<keyword evidence="2" id="KW-1185">Reference proteome</keyword>
<evidence type="ECO:0000313" key="2">
    <source>
        <dbReference type="Proteomes" id="UP000821837"/>
    </source>
</evidence>
<sequence>MLGIPRTPLCRHLRTPSARVSTGLRAPSSKGGRLIVLHAGSENGFVDGASLIFRAKKCVTSDCHSEMDGPRFERWFKEQLLPNIEPRSVIVMDNAPYHSVQLEKLPSTSSRKAEIQSCFTQKNIPWSNDQLKPELIQLVNQNKHRFSGYRIDALAKVAGHDHCEFNPIEMASSQVKGYTAANNRSFTLAGVEELLDEAIALVTPENWARDCAHVVRLEEEAWEQDGAIESTLDSIIFALGSDSSSCSDCSVSELSGIKELW</sequence>
<reference evidence="1" key="2">
    <citation type="submission" date="2021-09" db="EMBL/GenBank/DDBJ databases">
        <authorList>
            <person name="Jia N."/>
            <person name="Wang J."/>
            <person name="Shi W."/>
            <person name="Du L."/>
            <person name="Sun Y."/>
            <person name="Zhan W."/>
            <person name="Jiang J."/>
            <person name="Wang Q."/>
            <person name="Zhang B."/>
            <person name="Ji P."/>
            <person name="Sakyi L.B."/>
            <person name="Cui X."/>
            <person name="Yuan T."/>
            <person name="Jiang B."/>
            <person name="Yang W."/>
            <person name="Lam T.T.-Y."/>
            <person name="Chang Q."/>
            <person name="Ding S."/>
            <person name="Wang X."/>
            <person name="Zhu J."/>
            <person name="Ruan X."/>
            <person name="Zhao L."/>
            <person name="Wei J."/>
            <person name="Que T."/>
            <person name="Du C."/>
            <person name="Cheng J."/>
            <person name="Dai P."/>
            <person name="Han X."/>
            <person name="Huang E."/>
            <person name="Gao Y."/>
            <person name="Liu J."/>
            <person name="Shao H."/>
            <person name="Ye R."/>
            <person name="Li L."/>
            <person name="Wei W."/>
            <person name="Wang X."/>
            <person name="Wang C."/>
            <person name="Huo Q."/>
            <person name="Li W."/>
            <person name="Guo W."/>
            <person name="Chen H."/>
            <person name="Chen S."/>
            <person name="Zhou L."/>
            <person name="Zhou L."/>
            <person name="Ni X."/>
            <person name="Tian J."/>
            <person name="Zhou Y."/>
            <person name="Sheng Y."/>
            <person name="Liu T."/>
            <person name="Pan Y."/>
            <person name="Xia L."/>
            <person name="Li J."/>
            <person name="Zhao F."/>
            <person name="Cao W."/>
        </authorList>
    </citation>
    <scope>NUCLEOTIDE SEQUENCE</scope>
    <source>
        <strain evidence="1">Rsan-2018</strain>
        <tissue evidence="1">Larvae</tissue>
    </source>
</reference>
<gene>
    <name evidence="1" type="ORF">HPB52_001056</name>
</gene>
<accession>A0A9D4T6E5</accession>
<dbReference type="Proteomes" id="UP000821837">
    <property type="component" value="Chromosome 1"/>
</dbReference>
<protein>
    <recommendedName>
        <fullName evidence="3">Tc1-like transposase DDE domain-containing protein</fullName>
    </recommendedName>
</protein>
<dbReference type="VEuPathDB" id="VectorBase:RSAN_025757"/>
<dbReference type="AlphaFoldDB" id="A0A9D4T6E5"/>
<dbReference type="InterPro" id="IPR036397">
    <property type="entry name" value="RNaseH_sf"/>
</dbReference>
<name>A0A9D4T6E5_RHISA</name>
<comment type="caution">
    <text evidence="1">The sequence shown here is derived from an EMBL/GenBank/DDBJ whole genome shotgun (WGS) entry which is preliminary data.</text>
</comment>
<proteinExistence type="predicted"/>
<evidence type="ECO:0000313" key="1">
    <source>
        <dbReference type="EMBL" id="KAH7981754.1"/>
    </source>
</evidence>
<organism evidence="1 2">
    <name type="scientific">Rhipicephalus sanguineus</name>
    <name type="common">Brown dog tick</name>
    <name type="synonym">Ixodes sanguineus</name>
    <dbReference type="NCBI Taxonomy" id="34632"/>
    <lineage>
        <taxon>Eukaryota</taxon>
        <taxon>Metazoa</taxon>
        <taxon>Ecdysozoa</taxon>
        <taxon>Arthropoda</taxon>
        <taxon>Chelicerata</taxon>
        <taxon>Arachnida</taxon>
        <taxon>Acari</taxon>
        <taxon>Parasitiformes</taxon>
        <taxon>Ixodida</taxon>
        <taxon>Ixodoidea</taxon>
        <taxon>Ixodidae</taxon>
        <taxon>Rhipicephalinae</taxon>
        <taxon>Rhipicephalus</taxon>
        <taxon>Rhipicephalus</taxon>
    </lineage>
</organism>
<dbReference type="PANTHER" id="PTHR33939:SF1">
    <property type="entry name" value="DUF4371 DOMAIN-CONTAINING PROTEIN"/>
    <property type="match status" value="1"/>
</dbReference>
<dbReference type="Gene3D" id="3.30.420.10">
    <property type="entry name" value="Ribonuclease H-like superfamily/Ribonuclease H"/>
    <property type="match status" value="1"/>
</dbReference>
<dbReference type="PANTHER" id="PTHR33939">
    <property type="entry name" value="PROTEIN CBG22215"/>
    <property type="match status" value="1"/>
</dbReference>
<dbReference type="GO" id="GO:0003676">
    <property type="term" value="F:nucleic acid binding"/>
    <property type="evidence" value="ECO:0007669"/>
    <property type="project" value="InterPro"/>
</dbReference>
<evidence type="ECO:0008006" key="3">
    <source>
        <dbReference type="Google" id="ProtNLM"/>
    </source>
</evidence>
<dbReference type="EMBL" id="JABSTV010001245">
    <property type="protein sequence ID" value="KAH7981754.1"/>
    <property type="molecule type" value="Genomic_DNA"/>
</dbReference>
<reference evidence="1" key="1">
    <citation type="journal article" date="2020" name="Cell">
        <title>Large-Scale Comparative Analyses of Tick Genomes Elucidate Their Genetic Diversity and Vector Capacities.</title>
        <authorList>
            <consortium name="Tick Genome and Microbiome Consortium (TIGMIC)"/>
            <person name="Jia N."/>
            <person name="Wang J."/>
            <person name="Shi W."/>
            <person name="Du L."/>
            <person name="Sun Y."/>
            <person name="Zhan W."/>
            <person name="Jiang J.F."/>
            <person name="Wang Q."/>
            <person name="Zhang B."/>
            <person name="Ji P."/>
            <person name="Bell-Sakyi L."/>
            <person name="Cui X.M."/>
            <person name="Yuan T.T."/>
            <person name="Jiang B.G."/>
            <person name="Yang W.F."/>
            <person name="Lam T.T."/>
            <person name="Chang Q.C."/>
            <person name="Ding S.J."/>
            <person name="Wang X.J."/>
            <person name="Zhu J.G."/>
            <person name="Ruan X.D."/>
            <person name="Zhao L."/>
            <person name="Wei J.T."/>
            <person name="Ye R.Z."/>
            <person name="Que T.C."/>
            <person name="Du C.H."/>
            <person name="Zhou Y.H."/>
            <person name="Cheng J.X."/>
            <person name="Dai P.F."/>
            <person name="Guo W.B."/>
            <person name="Han X.H."/>
            <person name="Huang E.J."/>
            <person name="Li L.F."/>
            <person name="Wei W."/>
            <person name="Gao Y.C."/>
            <person name="Liu J.Z."/>
            <person name="Shao H.Z."/>
            <person name="Wang X."/>
            <person name="Wang C.C."/>
            <person name="Yang T.C."/>
            <person name="Huo Q.B."/>
            <person name="Li W."/>
            <person name="Chen H.Y."/>
            <person name="Chen S.E."/>
            <person name="Zhou L.G."/>
            <person name="Ni X.B."/>
            <person name="Tian J.H."/>
            <person name="Sheng Y."/>
            <person name="Liu T."/>
            <person name="Pan Y.S."/>
            <person name="Xia L.Y."/>
            <person name="Li J."/>
            <person name="Zhao F."/>
            <person name="Cao W.C."/>
        </authorList>
    </citation>
    <scope>NUCLEOTIDE SEQUENCE</scope>
    <source>
        <strain evidence="1">Rsan-2018</strain>
    </source>
</reference>